<organism evidence="4 5">
    <name type="scientific">Paralvinella palmiformis</name>
    <dbReference type="NCBI Taxonomy" id="53620"/>
    <lineage>
        <taxon>Eukaryota</taxon>
        <taxon>Metazoa</taxon>
        <taxon>Spiralia</taxon>
        <taxon>Lophotrochozoa</taxon>
        <taxon>Annelida</taxon>
        <taxon>Polychaeta</taxon>
        <taxon>Sedentaria</taxon>
        <taxon>Canalipalpata</taxon>
        <taxon>Terebellida</taxon>
        <taxon>Terebelliformia</taxon>
        <taxon>Alvinellidae</taxon>
        <taxon>Paralvinella</taxon>
    </lineage>
</organism>
<evidence type="ECO:0000256" key="1">
    <source>
        <dbReference type="SAM" id="MobiDB-lite"/>
    </source>
</evidence>
<dbReference type="EMBL" id="JAODUP010000088">
    <property type="protein sequence ID" value="KAK2162983.1"/>
    <property type="molecule type" value="Genomic_DNA"/>
</dbReference>
<dbReference type="PROSITE" id="PS01186">
    <property type="entry name" value="EGF_2"/>
    <property type="match status" value="1"/>
</dbReference>
<dbReference type="Proteomes" id="UP001208570">
    <property type="component" value="Unassembled WGS sequence"/>
</dbReference>
<dbReference type="Gene3D" id="3.40.33.10">
    <property type="entry name" value="CAP"/>
    <property type="match status" value="1"/>
</dbReference>
<dbReference type="PROSITE" id="PS00022">
    <property type="entry name" value="EGF_1"/>
    <property type="match status" value="1"/>
</dbReference>
<dbReference type="PRINTS" id="PR00837">
    <property type="entry name" value="V5TPXLIKE"/>
</dbReference>
<dbReference type="SMART" id="SM00198">
    <property type="entry name" value="SCP"/>
    <property type="match status" value="1"/>
</dbReference>
<dbReference type="AlphaFoldDB" id="A0AAD9NBZ3"/>
<dbReference type="PANTHER" id="PTHR10334">
    <property type="entry name" value="CYSTEINE-RICH SECRETORY PROTEIN-RELATED"/>
    <property type="match status" value="1"/>
</dbReference>
<dbReference type="SUPFAM" id="SSF55797">
    <property type="entry name" value="PR-1-like"/>
    <property type="match status" value="1"/>
</dbReference>
<dbReference type="InterPro" id="IPR035940">
    <property type="entry name" value="CAP_sf"/>
</dbReference>
<feature type="region of interest" description="Disordered" evidence="1">
    <location>
        <begin position="270"/>
        <end position="392"/>
    </location>
</feature>
<comment type="caution">
    <text evidence="4">The sequence shown here is derived from an EMBL/GenBank/DDBJ whole genome shotgun (WGS) entry which is preliminary data.</text>
</comment>
<dbReference type="PROSITE" id="PS01009">
    <property type="entry name" value="CRISP_1"/>
    <property type="match status" value="1"/>
</dbReference>
<protein>
    <recommendedName>
        <fullName evidence="2 3">EGF-like domain-containing protein</fullName>
    </recommendedName>
</protein>
<evidence type="ECO:0000313" key="4">
    <source>
        <dbReference type="EMBL" id="KAK2162983.1"/>
    </source>
</evidence>
<evidence type="ECO:0000259" key="2">
    <source>
        <dbReference type="PROSITE" id="PS00022"/>
    </source>
</evidence>
<name>A0AAD9NBZ3_9ANNE</name>
<dbReference type="InterPro" id="IPR000742">
    <property type="entry name" value="EGF"/>
</dbReference>
<evidence type="ECO:0000313" key="5">
    <source>
        <dbReference type="Proteomes" id="UP001208570"/>
    </source>
</evidence>
<dbReference type="InterPro" id="IPR001283">
    <property type="entry name" value="CRISP-related"/>
</dbReference>
<dbReference type="PRINTS" id="PR00838">
    <property type="entry name" value="V5ALLERGEN"/>
</dbReference>
<feature type="domain" description="EGF-like" evidence="2 3">
    <location>
        <begin position="251"/>
        <end position="262"/>
    </location>
</feature>
<feature type="compositionally biased region" description="Acidic residues" evidence="1">
    <location>
        <begin position="278"/>
        <end position="385"/>
    </location>
</feature>
<reference evidence="4" key="1">
    <citation type="journal article" date="2023" name="Mol. Biol. Evol.">
        <title>Third-Generation Sequencing Reveals the Adaptive Role of the Epigenome in Three Deep-Sea Polychaetes.</title>
        <authorList>
            <person name="Perez M."/>
            <person name="Aroh O."/>
            <person name="Sun Y."/>
            <person name="Lan Y."/>
            <person name="Juniper S.K."/>
            <person name="Young C.R."/>
            <person name="Angers B."/>
            <person name="Qian P.Y."/>
        </authorList>
    </citation>
    <scope>NUCLEOTIDE SEQUENCE</scope>
    <source>
        <strain evidence="4">P08H-3</strain>
    </source>
</reference>
<sequence length="404" mass="43084">MSLYLPRNRCLTLVRGASQEGEILAIESNSPDAPFVAGFRSRVHRVRRGITGSRLTVAERDDFLKAHNDFRKIVNPPAANMQMMVWNNDLASMAQEWADACVWKHGNPDRQPKPFPYIGQNMYATTALSTSGTDATTAWYDEVSDYTYDTNSCEAGKVCGHYTQVVWAKSNSLGCAITDCPDLLESRLEHTQLVVCNYGPGGNFNHEKPYVLGTKCSTCPQNTYCQLDLCARCDVESCQNGGTLETQSCQCLCPDGFSGPTCNVIDSGNGGDNTGDGDNGDDNTGDGDNGDDNTGDGDNGDDNTGDGDNGDDNTGDGDNGDDNTGDGDNGDDNTGDGDNGDDNTGDGDNGDDNTGDGDNGDDNTEDGDNGDDNTEDGDDENDNTGDGDNCHHCFFWARQTGNLS</sequence>
<dbReference type="GO" id="GO:0005576">
    <property type="term" value="C:extracellular region"/>
    <property type="evidence" value="ECO:0007669"/>
    <property type="project" value="InterPro"/>
</dbReference>
<keyword evidence="5" id="KW-1185">Reference proteome</keyword>
<accession>A0AAD9NBZ3</accession>
<dbReference type="InterPro" id="IPR002413">
    <property type="entry name" value="V5_allergen-like"/>
</dbReference>
<gene>
    <name evidence="4" type="ORF">LSH36_88g05021</name>
</gene>
<dbReference type="InterPro" id="IPR018244">
    <property type="entry name" value="Allrgn_V5/Tpx1_CS"/>
</dbReference>
<dbReference type="Pfam" id="PF00188">
    <property type="entry name" value="CAP"/>
    <property type="match status" value="1"/>
</dbReference>
<dbReference type="PROSITE" id="PS01010">
    <property type="entry name" value="CRISP_2"/>
    <property type="match status" value="1"/>
</dbReference>
<dbReference type="InterPro" id="IPR014044">
    <property type="entry name" value="CAP_dom"/>
</dbReference>
<evidence type="ECO:0000259" key="3">
    <source>
        <dbReference type="PROSITE" id="PS01186"/>
    </source>
</evidence>
<proteinExistence type="predicted"/>